<proteinExistence type="predicted"/>
<evidence type="ECO:0000313" key="2">
    <source>
        <dbReference type="Proteomes" id="UP000266389"/>
    </source>
</evidence>
<comment type="caution">
    <text evidence="1">The sequence shown here is derived from an EMBL/GenBank/DDBJ whole genome shotgun (WGS) entry which is preliminary data.</text>
</comment>
<evidence type="ECO:0000313" key="1">
    <source>
        <dbReference type="EMBL" id="RFM23568.1"/>
    </source>
</evidence>
<protein>
    <submittedName>
        <fullName evidence="1">DUF2480 family protein</fullName>
    </submittedName>
</protein>
<dbReference type="EMBL" id="PHFL01000062">
    <property type="protein sequence ID" value="RFM23568.1"/>
    <property type="molecule type" value="Genomic_DNA"/>
</dbReference>
<dbReference type="Proteomes" id="UP000266389">
    <property type="component" value="Unassembled WGS sequence"/>
</dbReference>
<dbReference type="Pfam" id="PF10652">
    <property type="entry name" value="DUF2480"/>
    <property type="match status" value="1"/>
</dbReference>
<dbReference type="AlphaFoldDB" id="A0A395LZZ8"/>
<gene>
    <name evidence="1" type="ORF">D0433_10425</name>
</gene>
<accession>A0A395LZZ8</accession>
<name>A0A395LZZ8_9BACT</name>
<dbReference type="InterPro" id="IPR018914">
    <property type="entry name" value="DUF2480"/>
</dbReference>
<reference evidence="1 2" key="1">
    <citation type="journal article" date="2011" name="ISME J.">
        <title>Community ecology of hot spring cyanobacterial mats: predominant populations and their functional potential.</title>
        <authorList>
            <person name="Klatt C.G."/>
            <person name="Wood J.M."/>
            <person name="Rusch D.B."/>
            <person name="Bateson M.M."/>
            <person name="Hamamura N."/>
            <person name="Heidelberg J.F."/>
            <person name="Grossman A.R."/>
            <person name="Bhaya D."/>
            <person name="Cohan F.M."/>
            <person name="Kuhl M."/>
            <person name="Bryant D.A."/>
            <person name="Ward D.M."/>
        </authorList>
    </citation>
    <scope>NUCLEOTIDE SEQUENCE [LARGE SCALE GENOMIC DNA]</scope>
    <source>
        <strain evidence="1">OS</strain>
    </source>
</reference>
<sequence length="99" mass="11187">MSNNTLMEFDIQDFLWNGILKESVFREKLEAHDWSQYDNKKVIIKGCGSTPIPTWAYMVVTAYLVQHAEKVMYGEPCAAVPIFKRAKTVAATDTQTPAS</sequence>
<organism evidence="1 2">
    <name type="scientific">Candidatus Thermochlorobacter aerophilus</name>
    <dbReference type="NCBI Taxonomy" id="1868324"/>
    <lineage>
        <taxon>Bacteria</taxon>
        <taxon>Pseudomonadati</taxon>
        <taxon>Chlorobiota</taxon>
        <taxon>Chlorobiia</taxon>
        <taxon>Chlorobiales</taxon>
        <taxon>Candidatus Thermochlorobacteriaceae</taxon>
        <taxon>Candidatus Thermochlorobacter</taxon>
    </lineage>
</organism>